<sequence length="37" mass="3868">MAGIKTAEAGFIKAKDDYSLSLPPRPAFSSSARLAEA</sequence>
<dbReference type="Proteomes" id="UP000009340">
    <property type="component" value="Unassembled WGS sequence"/>
</dbReference>
<dbReference type="EMBL" id="CAKW01000100">
    <property type="protein sequence ID" value="CCJ73315.1"/>
    <property type="molecule type" value="Genomic_DNA"/>
</dbReference>
<comment type="caution">
    <text evidence="1">The sequence shown here is derived from an EMBL/GenBank/DDBJ whole genome shotgun (WGS) entry which is preliminary data.</text>
</comment>
<evidence type="ECO:0000313" key="1">
    <source>
        <dbReference type="EMBL" id="CCJ73315.1"/>
    </source>
</evidence>
<reference evidence="1" key="1">
    <citation type="submission" date="2012-07" db="EMBL/GenBank/DDBJ databases">
        <authorList>
            <person name="Cummings C."/>
        </authorList>
    </citation>
    <scope>NUCLEOTIDE SEQUENCE</scope>
    <source>
        <strain evidence="1">1330</strain>
    </source>
</reference>
<accession>K8A275</accession>
<gene>
    <name evidence="1" type="ORF">BN137_2692</name>
</gene>
<evidence type="ECO:0000313" key="2">
    <source>
        <dbReference type="Proteomes" id="UP000009340"/>
    </source>
</evidence>
<proteinExistence type="predicted"/>
<protein>
    <submittedName>
        <fullName evidence="1">Uncharacterized protein</fullName>
    </submittedName>
</protein>
<organism evidence="1 2">
    <name type="scientific">Cronobacter condimenti 1330</name>
    <dbReference type="NCBI Taxonomy" id="1073999"/>
    <lineage>
        <taxon>Bacteria</taxon>
        <taxon>Pseudomonadati</taxon>
        <taxon>Pseudomonadota</taxon>
        <taxon>Gammaproteobacteria</taxon>
        <taxon>Enterobacterales</taxon>
        <taxon>Enterobacteriaceae</taxon>
        <taxon>Cronobacter</taxon>
    </lineage>
</organism>
<name>K8A275_9ENTR</name>
<dbReference type="AlphaFoldDB" id="K8A275"/>